<dbReference type="GO" id="GO:0008168">
    <property type="term" value="F:methyltransferase activity"/>
    <property type="evidence" value="ECO:0007669"/>
    <property type="project" value="UniProtKB-KW"/>
</dbReference>
<accession>A0A9K3Q1N2</accession>
<organism evidence="1 2">
    <name type="scientific">Nitzschia inconspicua</name>
    <dbReference type="NCBI Taxonomy" id="303405"/>
    <lineage>
        <taxon>Eukaryota</taxon>
        <taxon>Sar</taxon>
        <taxon>Stramenopiles</taxon>
        <taxon>Ochrophyta</taxon>
        <taxon>Bacillariophyta</taxon>
        <taxon>Bacillariophyceae</taxon>
        <taxon>Bacillariophycidae</taxon>
        <taxon>Bacillariales</taxon>
        <taxon>Bacillariaceae</taxon>
        <taxon>Nitzschia</taxon>
    </lineage>
</organism>
<dbReference type="EMBL" id="JAGRRH010000006">
    <property type="protein sequence ID" value="KAG7368142.1"/>
    <property type="molecule type" value="Genomic_DNA"/>
</dbReference>
<dbReference type="InterPro" id="IPR019410">
    <property type="entry name" value="Methyltransf_16"/>
</dbReference>
<name>A0A9K3Q1N2_9STRA</name>
<dbReference type="OrthoDB" id="47008at2759"/>
<dbReference type="GO" id="GO:0032259">
    <property type="term" value="P:methylation"/>
    <property type="evidence" value="ECO:0007669"/>
    <property type="project" value="UniProtKB-KW"/>
</dbReference>
<protein>
    <submittedName>
        <fullName evidence="1">Lysine methyltransferase</fullName>
    </submittedName>
</protein>
<evidence type="ECO:0000313" key="1">
    <source>
        <dbReference type="EMBL" id="KAG7368142.1"/>
    </source>
</evidence>
<comment type="caution">
    <text evidence="1">The sequence shown here is derived from an EMBL/GenBank/DDBJ whole genome shotgun (WGS) entry which is preliminary data.</text>
</comment>
<gene>
    <name evidence="1" type="ORF">IV203_030885</name>
</gene>
<keyword evidence="1" id="KW-0808">Transferase</keyword>
<proteinExistence type="predicted"/>
<dbReference type="PANTHER" id="PTHR14614">
    <property type="entry name" value="HEPATOCELLULAR CARCINOMA-ASSOCIATED ANTIGEN"/>
    <property type="match status" value="1"/>
</dbReference>
<keyword evidence="1" id="KW-0489">Methyltransferase</keyword>
<evidence type="ECO:0000313" key="2">
    <source>
        <dbReference type="Proteomes" id="UP000693970"/>
    </source>
</evidence>
<dbReference type="AlphaFoldDB" id="A0A9K3Q1N2"/>
<dbReference type="Pfam" id="PF10294">
    <property type="entry name" value="Methyltransf_16"/>
    <property type="match status" value="1"/>
</dbReference>
<dbReference type="Proteomes" id="UP000693970">
    <property type="component" value="Unassembled WGS sequence"/>
</dbReference>
<reference evidence="1" key="1">
    <citation type="journal article" date="2021" name="Sci. Rep.">
        <title>Diploid genomic architecture of Nitzschia inconspicua, an elite biomass production diatom.</title>
        <authorList>
            <person name="Oliver A."/>
            <person name="Podell S."/>
            <person name="Pinowska A."/>
            <person name="Traller J.C."/>
            <person name="Smith S.R."/>
            <person name="McClure R."/>
            <person name="Beliaev A."/>
            <person name="Bohutskyi P."/>
            <person name="Hill E.A."/>
            <person name="Rabines A."/>
            <person name="Zheng H."/>
            <person name="Allen L.Z."/>
            <person name="Kuo A."/>
            <person name="Grigoriev I.V."/>
            <person name="Allen A.E."/>
            <person name="Hazlebeck D."/>
            <person name="Allen E.E."/>
        </authorList>
    </citation>
    <scope>NUCLEOTIDE SEQUENCE</scope>
    <source>
        <strain evidence="1">Hildebrandi</strain>
    </source>
</reference>
<sequence length="317" mass="34832">MMDGKTEERNGDIDDADSFWDIALMQYPEEKLEDDGDHDCTINDSEQQGGKVTLYRLPNTSITLELAQLPQEEGVWSPVGCDAWYASALLSCLVLQEAEKAMMSDEFPSGGRCGIFPPVHDTSRPFQVLELGSGAKALSGLAAAVALSRLSNRFPSWTVTLTDNQLEVLHQMERNVAANQSKIISAEASRIIQRINVDYLDWGTNFDEIDPEKQCILNADVVLGSELVYTEETASALIKILLTLLKRNSGVSIWIVQVTDRHGWSEIVLPTLESHPGVIVDTVPLTRELHDTARTLVPMGGALDQYAFGAVKISNAT</sequence>
<reference evidence="1" key="2">
    <citation type="submission" date="2021-04" db="EMBL/GenBank/DDBJ databases">
        <authorList>
            <person name="Podell S."/>
        </authorList>
    </citation>
    <scope>NUCLEOTIDE SEQUENCE</scope>
    <source>
        <strain evidence="1">Hildebrandi</strain>
    </source>
</reference>
<keyword evidence="2" id="KW-1185">Reference proteome</keyword>